<dbReference type="GO" id="GO:0005524">
    <property type="term" value="F:ATP binding"/>
    <property type="evidence" value="ECO:0007669"/>
    <property type="project" value="UniProtKB-KW"/>
</dbReference>
<dbReference type="PANTHER" id="PTHR43071:SF1">
    <property type="entry name" value="2-AMINO-4-HYDROXY-6-HYDROXYMETHYLDIHYDROPTERIDINE PYROPHOSPHOKINASE"/>
    <property type="match status" value="1"/>
</dbReference>
<dbReference type="InterPro" id="IPR035907">
    <property type="entry name" value="Hppk_sf"/>
</dbReference>
<dbReference type="SUPFAM" id="SSF55083">
    <property type="entry name" value="6-hydroxymethyl-7,8-dihydropterin pyrophosphokinase, HPPK"/>
    <property type="match status" value="1"/>
</dbReference>
<keyword evidence="9" id="KW-0289">Folate biosynthesis</keyword>
<evidence type="ECO:0000259" key="13">
    <source>
        <dbReference type="Pfam" id="PF01288"/>
    </source>
</evidence>
<comment type="function">
    <text evidence="10">Catalyzes the transfer of pyrophosphate from adenosine triphosphate (ATP) to 6-hydroxymethyl-7,8-dihydropterin, an enzymatic step in folate biosynthesis pathway.</text>
</comment>
<evidence type="ECO:0000256" key="11">
    <source>
        <dbReference type="ARBA" id="ARBA00029766"/>
    </source>
</evidence>
<keyword evidence="5 14" id="KW-0808">Transferase</keyword>
<evidence type="ECO:0000256" key="8">
    <source>
        <dbReference type="ARBA" id="ARBA00022840"/>
    </source>
</evidence>
<feature type="domain" description="7,8-dihydro-6-hydroxymethylpterin-pyrophosphokinase" evidence="13">
    <location>
        <begin position="23"/>
        <end position="173"/>
    </location>
</feature>
<dbReference type="AlphaFoldDB" id="A0A221K3L7"/>
<dbReference type="GO" id="GO:0016301">
    <property type="term" value="F:kinase activity"/>
    <property type="evidence" value="ECO:0007669"/>
    <property type="project" value="UniProtKB-KW"/>
</dbReference>
<evidence type="ECO:0000256" key="4">
    <source>
        <dbReference type="ARBA" id="ARBA00016218"/>
    </source>
</evidence>
<protein>
    <recommendedName>
        <fullName evidence="4">2-amino-4-hydroxy-6-hydroxymethyldihydropteridine pyrophosphokinase</fullName>
        <ecNumber evidence="3">2.7.6.3</ecNumber>
    </recommendedName>
    <alternativeName>
        <fullName evidence="11">6-hydroxymethyl-7,8-dihydropterin pyrophosphokinase</fullName>
    </alternativeName>
    <alternativeName>
        <fullName evidence="12">7,8-dihydro-6-hydroxymethylpterin-pyrophosphokinase</fullName>
    </alternativeName>
</protein>
<evidence type="ECO:0000256" key="3">
    <source>
        <dbReference type="ARBA" id="ARBA00013253"/>
    </source>
</evidence>
<dbReference type="Proteomes" id="UP000199754">
    <property type="component" value="Chromosome"/>
</dbReference>
<comment type="similarity">
    <text evidence="2">Belongs to the HPPK family.</text>
</comment>
<comment type="pathway">
    <text evidence="1">Cofactor biosynthesis; tetrahydrofolate biosynthesis; 2-amino-4-hydroxy-6-hydroxymethyl-7,8-dihydropteridine diphosphate from 7,8-dihydroneopterin triphosphate: step 4/4.</text>
</comment>
<sequence length="202" mass="22068">MSQGTRGVKRDIELLQFRSDILLALGSNQRSSAGTPQETLNSACACIVNAGGVIRAISPFYATPCFPAGAGPDYVNAAVALKWDRTAKEVLTALHRIEAELGRSRVQRWGQRTVDLDLIAIGDQVMPDAQTFAHWRDLPLDQQMKEAPDQLILPHPRMQDRAFVLVPLADVAPDWVHPVSGLSVVQMRDALDPAVRAEVVAL</sequence>
<evidence type="ECO:0000256" key="2">
    <source>
        <dbReference type="ARBA" id="ARBA00005810"/>
    </source>
</evidence>
<dbReference type="STRING" id="1402135.SAMN05444149_103170"/>
<dbReference type="EMBL" id="CP022415">
    <property type="protein sequence ID" value="ASM73470.1"/>
    <property type="molecule type" value="Genomic_DNA"/>
</dbReference>
<proteinExistence type="inferred from homology"/>
<evidence type="ECO:0000256" key="7">
    <source>
        <dbReference type="ARBA" id="ARBA00022777"/>
    </source>
</evidence>
<evidence type="ECO:0000256" key="10">
    <source>
        <dbReference type="ARBA" id="ARBA00029409"/>
    </source>
</evidence>
<evidence type="ECO:0000313" key="14">
    <source>
        <dbReference type="EMBL" id="ASM73470.1"/>
    </source>
</evidence>
<accession>A0A221K3L7</accession>
<dbReference type="InterPro" id="IPR000550">
    <property type="entry name" value="Hppk"/>
</dbReference>
<dbReference type="KEGG" id="spse:SULPSESMR1_02675"/>
<dbReference type="OrthoDB" id="9808041at2"/>
<reference evidence="14 15" key="1">
    <citation type="submission" date="2017-07" db="EMBL/GenBank/DDBJ databases">
        <title>Genome Sequence of Sulfitobacter pseudonitzschiae Strain SMR1 Isolated from a culture of the Diatom Skeletonema marinoi.</title>
        <authorList>
            <person name="Topel M."/>
            <person name="Pinder M.I.M."/>
            <person name="Johansson O.N."/>
            <person name="Kourtchenko O."/>
            <person name="Godhe A."/>
            <person name="Clarke A.K."/>
        </authorList>
    </citation>
    <scope>NUCLEOTIDE SEQUENCE [LARGE SCALE GENOMIC DNA]</scope>
    <source>
        <strain evidence="14 15">SMR1</strain>
    </source>
</reference>
<gene>
    <name evidence="14" type="primary">folK</name>
    <name evidence="14" type="ORF">SULPSESMR1_02675</name>
</gene>
<dbReference type="Gene3D" id="3.30.70.560">
    <property type="entry name" value="7,8-Dihydro-6-hydroxymethylpterin-pyrophosphokinase HPPK"/>
    <property type="match status" value="1"/>
</dbReference>
<evidence type="ECO:0000256" key="9">
    <source>
        <dbReference type="ARBA" id="ARBA00022909"/>
    </source>
</evidence>
<evidence type="ECO:0000256" key="12">
    <source>
        <dbReference type="ARBA" id="ARBA00033413"/>
    </source>
</evidence>
<evidence type="ECO:0000256" key="6">
    <source>
        <dbReference type="ARBA" id="ARBA00022741"/>
    </source>
</evidence>
<name>A0A221K3L7_9RHOB</name>
<keyword evidence="7 14" id="KW-0418">Kinase</keyword>
<organism evidence="14 15">
    <name type="scientific">Pseudosulfitobacter pseudonitzschiae</name>
    <dbReference type="NCBI Taxonomy" id="1402135"/>
    <lineage>
        <taxon>Bacteria</taxon>
        <taxon>Pseudomonadati</taxon>
        <taxon>Pseudomonadota</taxon>
        <taxon>Alphaproteobacteria</taxon>
        <taxon>Rhodobacterales</taxon>
        <taxon>Roseobacteraceae</taxon>
        <taxon>Pseudosulfitobacter</taxon>
    </lineage>
</organism>
<keyword evidence="15" id="KW-1185">Reference proteome</keyword>
<dbReference type="NCBIfam" id="TIGR01498">
    <property type="entry name" value="folK"/>
    <property type="match status" value="1"/>
</dbReference>
<dbReference type="EC" id="2.7.6.3" evidence="3"/>
<dbReference type="GO" id="GO:0003848">
    <property type="term" value="F:2-amino-4-hydroxy-6-hydroxymethyldihydropteridine diphosphokinase activity"/>
    <property type="evidence" value="ECO:0007669"/>
    <property type="project" value="UniProtKB-EC"/>
</dbReference>
<keyword evidence="8" id="KW-0067">ATP-binding</keyword>
<dbReference type="RefSeq" id="WP_089421244.1">
    <property type="nucleotide sequence ID" value="NZ_CP022415.1"/>
</dbReference>
<dbReference type="Pfam" id="PF01288">
    <property type="entry name" value="HPPK"/>
    <property type="match status" value="1"/>
</dbReference>
<dbReference type="UniPathway" id="UPA00077">
    <property type="reaction ID" value="UER00155"/>
</dbReference>
<evidence type="ECO:0000313" key="15">
    <source>
        <dbReference type="Proteomes" id="UP000199754"/>
    </source>
</evidence>
<evidence type="ECO:0000256" key="5">
    <source>
        <dbReference type="ARBA" id="ARBA00022679"/>
    </source>
</evidence>
<dbReference type="PANTHER" id="PTHR43071">
    <property type="entry name" value="2-AMINO-4-HYDROXY-6-HYDROXYMETHYLDIHYDROPTERIDINE PYROPHOSPHOKINASE"/>
    <property type="match status" value="1"/>
</dbReference>
<evidence type="ECO:0000256" key="1">
    <source>
        <dbReference type="ARBA" id="ARBA00005051"/>
    </source>
</evidence>
<dbReference type="GO" id="GO:0046656">
    <property type="term" value="P:folic acid biosynthetic process"/>
    <property type="evidence" value="ECO:0007669"/>
    <property type="project" value="UniProtKB-KW"/>
</dbReference>
<dbReference type="GO" id="GO:0046654">
    <property type="term" value="P:tetrahydrofolate biosynthetic process"/>
    <property type="evidence" value="ECO:0007669"/>
    <property type="project" value="UniProtKB-UniPathway"/>
</dbReference>
<keyword evidence="6" id="KW-0547">Nucleotide-binding</keyword>
<dbReference type="CDD" id="cd00483">
    <property type="entry name" value="HPPK"/>
    <property type="match status" value="1"/>
</dbReference>